<dbReference type="SUPFAM" id="SSF55729">
    <property type="entry name" value="Acyl-CoA N-acyltransferases (Nat)"/>
    <property type="match status" value="1"/>
</dbReference>
<dbReference type="Pfam" id="PF00583">
    <property type="entry name" value="Acetyltransf_1"/>
    <property type="match status" value="1"/>
</dbReference>
<feature type="domain" description="N-acetyltransferase" evidence="2">
    <location>
        <begin position="3"/>
        <end position="165"/>
    </location>
</feature>
<dbReference type="CDD" id="cd04301">
    <property type="entry name" value="NAT_SF"/>
    <property type="match status" value="1"/>
</dbReference>
<protein>
    <submittedName>
        <fullName evidence="3">GNAT family N-acetyltransferase</fullName>
    </submittedName>
</protein>
<comment type="caution">
    <text evidence="3">The sequence shown here is derived from an EMBL/GenBank/DDBJ whole genome shotgun (WGS) entry which is preliminary data.</text>
</comment>
<proteinExistence type="predicted"/>
<dbReference type="OrthoDB" id="9789603at2"/>
<evidence type="ECO:0000259" key="2">
    <source>
        <dbReference type="PROSITE" id="PS51186"/>
    </source>
</evidence>
<reference evidence="3 4" key="1">
    <citation type="submission" date="2017-10" db="EMBL/GenBank/DDBJ databases">
        <title>Genomics of the genus Arcobacter.</title>
        <authorList>
            <person name="Perez-Cataluna A."/>
            <person name="Figueras M.J."/>
        </authorList>
    </citation>
    <scope>NUCLEOTIDE SEQUENCE [LARGE SCALE GENOMIC DNA]</scope>
    <source>
        <strain evidence="3 4">CECT 9230</strain>
    </source>
</reference>
<organism evidence="3 4">
    <name type="scientific">Aliarcobacter vitoriensis</name>
    <dbReference type="NCBI Taxonomy" id="2011099"/>
    <lineage>
        <taxon>Bacteria</taxon>
        <taxon>Pseudomonadati</taxon>
        <taxon>Campylobacterota</taxon>
        <taxon>Epsilonproteobacteria</taxon>
        <taxon>Campylobacterales</taxon>
        <taxon>Arcobacteraceae</taxon>
        <taxon>Aliarcobacter</taxon>
    </lineage>
</organism>
<dbReference type="GO" id="GO:0008080">
    <property type="term" value="F:N-acetyltransferase activity"/>
    <property type="evidence" value="ECO:0007669"/>
    <property type="project" value="InterPro"/>
</dbReference>
<dbReference type="AlphaFoldDB" id="A0A366MT24"/>
<dbReference type="PROSITE" id="PS51186">
    <property type="entry name" value="GNAT"/>
    <property type="match status" value="1"/>
</dbReference>
<evidence type="ECO:0000313" key="4">
    <source>
        <dbReference type="Proteomes" id="UP000252669"/>
    </source>
</evidence>
<sequence length="165" mass="20296">MFVIIQRVKENTQKITEEFLWKQYKLHYGDKIDPKRYEELKEKLFKECENPQNAMFIALNKDKIIACISIFKYDFRIKNLQYKEDENIAEVSRCYVEEKYRRQGIGTKLFKEAINFAKKQKYEILYLHTHYFLSGGFDFWKRMQFKIILDEKDSWQTVHMEKYIN</sequence>
<dbReference type="PANTHER" id="PTHR13947:SF37">
    <property type="entry name" value="LD18367P"/>
    <property type="match status" value="1"/>
</dbReference>
<dbReference type="InterPro" id="IPR000182">
    <property type="entry name" value="GNAT_dom"/>
</dbReference>
<accession>A0A366MT24</accession>
<name>A0A366MT24_9BACT</name>
<evidence type="ECO:0000313" key="3">
    <source>
        <dbReference type="EMBL" id="RBQ28744.1"/>
    </source>
</evidence>
<dbReference type="Proteomes" id="UP000252669">
    <property type="component" value="Unassembled WGS sequence"/>
</dbReference>
<keyword evidence="4" id="KW-1185">Reference proteome</keyword>
<gene>
    <name evidence="3" type="ORF">CRU91_07810</name>
</gene>
<dbReference type="PANTHER" id="PTHR13947">
    <property type="entry name" value="GNAT FAMILY N-ACETYLTRANSFERASE"/>
    <property type="match status" value="1"/>
</dbReference>
<keyword evidence="1" id="KW-0808">Transferase</keyword>
<evidence type="ECO:0000256" key="1">
    <source>
        <dbReference type="ARBA" id="ARBA00022679"/>
    </source>
</evidence>
<dbReference type="EMBL" id="PDKB01000012">
    <property type="protein sequence ID" value="RBQ28744.1"/>
    <property type="molecule type" value="Genomic_DNA"/>
</dbReference>
<dbReference type="InterPro" id="IPR016181">
    <property type="entry name" value="Acyl_CoA_acyltransferase"/>
</dbReference>
<dbReference type="InterPro" id="IPR050769">
    <property type="entry name" value="NAT_camello-type"/>
</dbReference>
<dbReference type="Gene3D" id="3.40.630.30">
    <property type="match status" value="1"/>
</dbReference>